<dbReference type="AlphaFoldDB" id="A0A560CR25"/>
<protein>
    <submittedName>
        <fullName evidence="1">Uncharacterized protein</fullName>
    </submittedName>
</protein>
<gene>
    <name evidence="1" type="ORF">FBZ83_101175</name>
</gene>
<name>A0A560CR25_AZOBR</name>
<evidence type="ECO:0000313" key="2">
    <source>
        <dbReference type="Proteomes" id="UP000318529"/>
    </source>
</evidence>
<dbReference type="RefSeq" id="WP_186465943.1">
    <property type="nucleotide sequence ID" value="NZ_VITH01000001.1"/>
</dbReference>
<sequence>MSASTSSCLLARLLASGKFWLKRARIASPDLGEGAPPPGADGALLADVRIEGDRIRAVLPAGEAPCCAPGLCLDGGPVLPRGGCTAVGPGQPADLTVILPDGARLEMEKGRVVQPDPPHSRA</sequence>
<dbReference type="EMBL" id="VITH01000001">
    <property type="protein sequence ID" value="TWA87313.1"/>
    <property type="molecule type" value="Genomic_DNA"/>
</dbReference>
<dbReference type="Proteomes" id="UP000318529">
    <property type="component" value="Unassembled WGS sequence"/>
</dbReference>
<comment type="caution">
    <text evidence="1">The sequence shown here is derived from an EMBL/GenBank/DDBJ whole genome shotgun (WGS) entry which is preliminary data.</text>
</comment>
<proteinExistence type="predicted"/>
<accession>A0A560CR25</accession>
<evidence type="ECO:0000313" key="1">
    <source>
        <dbReference type="EMBL" id="TWA87313.1"/>
    </source>
</evidence>
<organism evidence="1 2">
    <name type="scientific">Azospirillum brasilense</name>
    <dbReference type="NCBI Taxonomy" id="192"/>
    <lineage>
        <taxon>Bacteria</taxon>
        <taxon>Pseudomonadati</taxon>
        <taxon>Pseudomonadota</taxon>
        <taxon>Alphaproteobacteria</taxon>
        <taxon>Rhodospirillales</taxon>
        <taxon>Azospirillaceae</taxon>
        <taxon>Azospirillum</taxon>
    </lineage>
</organism>
<reference evidence="1 2" key="1">
    <citation type="submission" date="2019-06" db="EMBL/GenBank/DDBJ databases">
        <title>Genomic Encyclopedia of Type Strains, Phase IV (KMG-V): Genome sequencing to study the core and pangenomes of soil and plant-associated prokaryotes.</title>
        <authorList>
            <person name="Whitman W."/>
        </authorList>
    </citation>
    <scope>NUCLEOTIDE SEQUENCE [LARGE SCALE GENOMIC DNA]</scope>
    <source>
        <strain evidence="1 2">BR 11650</strain>
    </source>
</reference>